<dbReference type="Proteomes" id="UP000654075">
    <property type="component" value="Unassembled WGS sequence"/>
</dbReference>
<keyword evidence="2" id="KW-1185">Reference proteome</keyword>
<organism evidence="1 2">
    <name type="scientific">Polarella glacialis</name>
    <name type="common">Dinoflagellate</name>
    <dbReference type="NCBI Taxonomy" id="89957"/>
    <lineage>
        <taxon>Eukaryota</taxon>
        <taxon>Sar</taxon>
        <taxon>Alveolata</taxon>
        <taxon>Dinophyceae</taxon>
        <taxon>Suessiales</taxon>
        <taxon>Suessiaceae</taxon>
        <taxon>Polarella</taxon>
    </lineage>
</organism>
<reference evidence="1" key="1">
    <citation type="submission" date="2021-02" db="EMBL/GenBank/DDBJ databases">
        <authorList>
            <person name="Dougan E. K."/>
            <person name="Rhodes N."/>
            <person name="Thang M."/>
            <person name="Chan C."/>
        </authorList>
    </citation>
    <scope>NUCLEOTIDE SEQUENCE</scope>
</reference>
<protein>
    <submittedName>
        <fullName evidence="1">Uncharacterized protein</fullName>
    </submittedName>
</protein>
<comment type="caution">
    <text evidence="1">The sequence shown here is derived from an EMBL/GenBank/DDBJ whole genome shotgun (WGS) entry which is preliminary data.</text>
</comment>
<gene>
    <name evidence="1" type="ORF">PGLA1383_LOCUS13356</name>
</gene>
<feature type="non-terminal residue" evidence="1">
    <location>
        <position position="1"/>
    </location>
</feature>
<sequence>AWAFALLTFRDDDLLAALSRRSQEIVSEFIPQNLGNTAWAYNRLGFRDEPLMRCLVQQAAGRLHECQGQEVLDLIES</sequence>
<evidence type="ECO:0000313" key="2">
    <source>
        <dbReference type="Proteomes" id="UP000654075"/>
    </source>
</evidence>
<dbReference type="EMBL" id="CAJNNV010007363">
    <property type="protein sequence ID" value="CAE8594832.1"/>
    <property type="molecule type" value="Genomic_DNA"/>
</dbReference>
<dbReference type="AlphaFoldDB" id="A0A813DZ14"/>
<feature type="non-terminal residue" evidence="1">
    <location>
        <position position="77"/>
    </location>
</feature>
<evidence type="ECO:0000313" key="1">
    <source>
        <dbReference type="EMBL" id="CAE8594832.1"/>
    </source>
</evidence>
<name>A0A813DZ14_POLGL</name>
<accession>A0A813DZ14</accession>
<proteinExistence type="predicted"/>